<evidence type="ECO:0000256" key="3">
    <source>
        <dbReference type="ARBA" id="ARBA00023125"/>
    </source>
</evidence>
<proteinExistence type="predicted"/>
<dbReference type="Pfam" id="PF00072">
    <property type="entry name" value="Response_reg"/>
    <property type="match status" value="1"/>
</dbReference>
<dbReference type="Proteomes" id="UP001597414">
    <property type="component" value="Unassembled WGS sequence"/>
</dbReference>
<organism evidence="8 9">
    <name type="scientific">Shivajiella indica</name>
    <dbReference type="NCBI Taxonomy" id="872115"/>
    <lineage>
        <taxon>Bacteria</taxon>
        <taxon>Pseudomonadati</taxon>
        <taxon>Bacteroidota</taxon>
        <taxon>Cytophagia</taxon>
        <taxon>Cytophagales</taxon>
        <taxon>Cyclobacteriaceae</taxon>
        <taxon>Shivajiella</taxon>
    </lineage>
</organism>
<keyword evidence="4" id="KW-0804">Transcription</keyword>
<keyword evidence="1 5" id="KW-0597">Phosphoprotein</keyword>
<dbReference type="Pfam" id="PF00196">
    <property type="entry name" value="GerE"/>
    <property type="match status" value="1"/>
</dbReference>
<dbReference type="InterPro" id="IPR011006">
    <property type="entry name" value="CheY-like_superfamily"/>
</dbReference>
<dbReference type="RefSeq" id="WP_380801068.1">
    <property type="nucleotide sequence ID" value="NZ_JBHUIV010000010.1"/>
</dbReference>
<dbReference type="InterPro" id="IPR039420">
    <property type="entry name" value="WalR-like"/>
</dbReference>
<sequence length="219" mass="25005">MSSNFTKARIIIVEDNEIFSDGIRRILESNLNLEVKASFGNGEDALNYLKAGENPDMILLDLYMPQMNGLEFLEYVQEERPGMKILVTSMQPSETNIFLTRKLGAHGFIAKDSSLKKMLLAVKEVLNGDFYFPEEGKSLGSFDRVDLTIKKLCKKFEISRSEVKILDMLLDQKKNKEIAQELHLSPMTVKTHRKNIYRKFGVHSLAGIVFLLKEELDRG</sequence>
<evidence type="ECO:0000256" key="5">
    <source>
        <dbReference type="PROSITE-ProRule" id="PRU00169"/>
    </source>
</evidence>
<dbReference type="InterPro" id="IPR016032">
    <property type="entry name" value="Sig_transdc_resp-reg_C-effctor"/>
</dbReference>
<dbReference type="InterPro" id="IPR001789">
    <property type="entry name" value="Sig_transdc_resp-reg_receiver"/>
</dbReference>
<dbReference type="Gene3D" id="1.10.10.10">
    <property type="entry name" value="Winged helix-like DNA-binding domain superfamily/Winged helix DNA-binding domain"/>
    <property type="match status" value="1"/>
</dbReference>
<dbReference type="SMART" id="SM00421">
    <property type="entry name" value="HTH_LUXR"/>
    <property type="match status" value="1"/>
</dbReference>
<dbReference type="SUPFAM" id="SSF46894">
    <property type="entry name" value="C-terminal effector domain of the bipartite response regulators"/>
    <property type="match status" value="1"/>
</dbReference>
<dbReference type="CDD" id="cd06170">
    <property type="entry name" value="LuxR_C_like"/>
    <property type="match status" value="1"/>
</dbReference>
<keyword evidence="3" id="KW-0238">DNA-binding</keyword>
<comment type="caution">
    <text evidence="8">The sequence shown here is derived from an EMBL/GenBank/DDBJ whole genome shotgun (WGS) entry which is preliminary data.</text>
</comment>
<dbReference type="CDD" id="cd17535">
    <property type="entry name" value="REC_NarL-like"/>
    <property type="match status" value="1"/>
</dbReference>
<reference evidence="9" key="1">
    <citation type="journal article" date="2019" name="Int. J. Syst. Evol. Microbiol.">
        <title>The Global Catalogue of Microorganisms (GCM) 10K type strain sequencing project: providing services to taxonomists for standard genome sequencing and annotation.</title>
        <authorList>
            <consortium name="The Broad Institute Genomics Platform"/>
            <consortium name="The Broad Institute Genome Sequencing Center for Infectious Disease"/>
            <person name="Wu L."/>
            <person name="Ma J."/>
        </authorList>
    </citation>
    <scope>NUCLEOTIDE SEQUENCE [LARGE SCALE GENOMIC DNA]</scope>
    <source>
        <strain evidence="9">KCTC 19812</strain>
    </source>
</reference>
<accession>A0ABW5B7D5</accession>
<feature type="domain" description="Response regulatory" evidence="7">
    <location>
        <begin position="9"/>
        <end position="126"/>
    </location>
</feature>
<dbReference type="InterPro" id="IPR058245">
    <property type="entry name" value="NreC/VraR/RcsB-like_REC"/>
</dbReference>
<feature type="modified residue" description="4-aspartylphosphate" evidence="5">
    <location>
        <position position="61"/>
    </location>
</feature>
<dbReference type="PROSITE" id="PS50110">
    <property type="entry name" value="RESPONSE_REGULATORY"/>
    <property type="match status" value="1"/>
</dbReference>
<dbReference type="Gene3D" id="3.40.50.2300">
    <property type="match status" value="1"/>
</dbReference>
<dbReference type="PROSITE" id="PS50043">
    <property type="entry name" value="HTH_LUXR_2"/>
    <property type="match status" value="1"/>
</dbReference>
<dbReference type="SMART" id="SM00448">
    <property type="entry name" value="REC"/>
    <property type="match status" value="1"/>
</dbReference>
<dbReference type="PRINTS" id="PR00038">
    <property type="entry name" value="HTHLUXR"/>
</dbReference>
<evidence type="ECO:0000256" key="2">
    <source>
        <dbReference type="ARBA" id="ARBA00023015"/>
    </source>
</evidence>
<evidence type="ECO:0000256" key="1">
    <source>
        <dbReference type="ARBA" id="ARBA00022553"/>
    </source>
</evidence>
<evidence type="ECO:0000259" key="6">
    <source>
        <dbReference type="PROSITE" id="PS50043"/>
    </source>
</evidence>
<gene>
    <name evidence="8" type="ORF">ACFSKV_06275</name>
</gene>
<name>A0ABW5B7D5_9BACT</name>
<feature type="domain" description="HTH luxR-type" evidence="6">
    <location>
        <begin position="151"/>
        <end position="216"/>
    </location>
</feature>
<dbReference type="PANTHER" id="PTHR43214">
    <property type="entry name" value="TWO-COMPONENT RESPONSE REGULATOR"/>
    <property type="match status" value="1"/>
</dbReference>
<dbReference type="SUPFAM" id="SSF52172">
    <property type="entry name" value="CheY-like"/>
    <property type="match status" value="1"/>
</dbReference>
<dbReference type="EMBL" id="JBHUIV010000010">
    <property type="protein sequence ID" value="MFD2201164.1"/>
    <property type="molecule type" value="Genomic_DNA"/>
</dbReference>
<evidence type="ECO:0000256" key="4">
    <source>
        <dbReference type="ARBA" id="ARBA00023163"/>
    </source>
</evidence>
<evidence type="ECO:0000259" key="7">
    <source>
        <dbReference type="PROSITE" id="PS50110"/>
    </source>
</evidence>
<dbReference type="InterPro" id="IPR000792">
    <property type="entry name" value="Tscrpt_reg_LuxR_C"/>
</dbReference>
<dbReference type="PANTHER" id="PTHR43214:SF41">
    <property type="entry name" value="NITRATE_NITRITE RESPONSE REGULATOR PROTEIN NARP"/>
    <property type="match status" value="1"/>
</dbReference>
<evidence type="ECO:0000313" key="9">
    <source>
        <dbReference type="Proteomes" id="UP001597414"/>
    </source>
</evidence>
<keyword evidence="9" id="KW-1185">Reference proteome</keyword>
<evidence type="ECO:0000313" key="8">
    <source>
        <dbReference type="EMBL" id="MFD2201164.1"/>
    </source>
</evidence>
<dbReference type="InterPro" id="IPR036388">
    <property type="entry name" value="WH-like_DNA-bd_sf"/>
</dbReference>
<keyword evidence="2" id="KW-0805">Transcription regulation</keyword>
<protein>
    <submittedName>
        <fullName evidence="8">Response regulator</fullName>
    </submittedName>
</protein>